<dbReference type="InterPro" id="IPR008271">
    <property type="entry name" value="Ser/Thr_kinase_AS"/>
</dbReference>
<evidence type="ECO:0000259" key="8">
    <source>
        <dbReference type="PROSITE" id="PS50011"/>
    </source>
</evidence>
<dbReference type="PANTHER" id="PTHR43289:SF34">
    <property type="entry name" value="SERINE_THREONINE-PROTEIN KINASE YBDM-RELATED"/>
    <property type="match status" value="1"/>
</dbReference>
<dbReference type="OrthoDB" id="9762169at2"/>
<name>A0A229SHF3_9PSEU</name>
<dbReference type="Proteomes" id="UP000215223">
    <property type="component" value="Unassembled WGS sequence"/>
</dbReference>
<dbReference type="PROSITE" id="PS00108">
    <property type="entry name" value="PROTEIN_KINASE_ST"/>
    <property type="match status" value="1"/>
</dbReference>
<protein>
    <submittedName>
        <fullName evidence="9">Serine/threonine protein kinase</fullName>
    </submittedName>
</protein>
<dbReference type="PROSITE" id="PS50011">
    <property type="entry name" value="PROTEIN_KINASE_DOM"/>
    <property type="match status" value="1"/>
</dbReference>
<dbReference type="Gene3D" id="3.30.200.20">
    <property type="entry name" value="Phosphorylase Kinase, domain 1"/>
    <property type="match status" value="1"/>
</dbReference>
<comment type="caution">
    <text evidence="9">The sequence shown here is derived from an EMBL/GenBank/DDBJ whole genome shotgun (WGS) entry which is preliminary data.</text>
</comment>
<evidence type="ECO:0000256" key="6">
    <source>
        <dbReference type="SAM" id="MobiDB-lite"/>
    </source>
</evidence>
<dbReference type="Pfam" id="PF00069">
    <property type="entry name" value="Pkinase"/>
    <property type="match status" value="1"/>
</dbReference>
<accession>A0A229SHF3</accession>
<dbReference type="PROSITE" id="PS00107">
    <property type="entry name" value="PROTEIN_KINASE_ATP"/>
    <property type="match status" value="1"/>
</dbReference>
<evidence type="ECO:0000256" key="1">
    <source>
        <dbReference type="ARBA" id="ARBA00022679"/>
    </source>
</evidence>
<evidence type="ECO:0000256" key="7">
    <source>
        <dbReference type="SAM" id="Phobius"/>
    </source>
</evidence>
<keyword evidence="7" id="KW-0812">Transmembrane</keyword>
<dbReference type="Gene3D" id="1.10.510.10">
    <property type="entry name" value="Transferase(Phosphotransferase) domain 1"/>
    <property type="match status" value="1"/>
</dbReference>
<evidence type="ECO:0000256" key="2">
    <source>
        <dbReference type="ARBA" id="ARBA00022741"/>
    </source>
</evidence>
<feature type="transmembrane region" description="Helical" evidence="7">
    <location>
        <begin position="309"/>
        <end position="329"/>
    </location>
</feature>
<evidence type="ECO:0000256" key="5">
    <source>
        <dbReference type="PROSITE-ProRule" id="PRU10141"/>
    </source>
</evidence>
<evidence type="ECO:0000313" key="9">
    <source>
        <dbReference type="EMBL" id="OXM58151.1"/>
    </source>
</evidence>
<keyword evidence="1" id="KW-0808">Transferase</keyword>
<evidence type="ECO:0000313" key="10">
    <source>
        <dbReference type="Proteomes" id="UP000215223"/>
    </source>
</evidence>
<keyword evidence="10" id="KW-1185">Reference proteome</keyword>
<keyword evidence="9" id="KW-0723">Serine/threonine-protein kinase</keyword>
<dbReference type="SMART" id="SM00220">
    <property type="entry name" value="S_TKc"/>
    <property type="match status" value="1"/>
</dbReference>
<feature type="region of interest" description="Disordered" evidence="6">
    <location>
        <begin position="333"/>
        <end position="362"/>
    </location>
</feature>
<dbReference type="InterPro" id="IPR011009">
    <property type="entry name" value="Kinase-like_dom_sf"/>
</dbReference>
<reference evidence="9 10" key="1">
    <citation type="submission" date="2017-07" db="EMBL/GenBank/DDBJ databases">
        <title>Amycolatopsis thailandensis Genome sequencing and assembly.</title>
        <authorList>
            <person name="Kaur N."/>
            <person name="Mayilraj S."/>
        </authorList>
    </citation>
    <scope>NUCLEOTIDE SEQUENCE [LARGE SCALE GENOMIC DNA]</scope>
    <source>
        <strain evidence="9 10">JCM 16380</strain>
    </source>
</reference>
<dbReference type="SUPFAM" id="SSF56112">
    <property type="entry name" value="Protein kinase-like (PK-like)"/>
    <property type="match status" value="1"/>
</dbReference>
<evidence type="ECO:0000256" key="3">
    <source>
        <dbReference type="ARBA" id="ARBA00022777"/>
    </source>
</evidence>
<keyword evidence="3 9" id="KW-0418">Kinase</keyword>
<evidence type="ECO:0000256" key="4">
    <source>
        <dbReference type="ARBA" id="ARBA00022840"/>
    </source>
</evidence>
<feature type="binding site" evidence="5">
    <location>
        <position position="43"/>
    </location>
    <ligand>
        <name>ATP</name>
        <dbReference type="ChEBI" id="CHEBI:30616"/>
    </ligand>
</feature>
<gene>
    <name evidence="9" type="ORF">CFP71_03845</name>
</gene>
<feature type="domain" description="Protein kinase" evidence="8">
    <location>
        <begin position="15"/>
        <end position="268"/>
    </location>
</feature>
<dbReference type="GO" id="GO:0004674">
    <property type="term" value="F:protein serine/threonine kinase activity"/>
    <property type="evidence" value="ECO:0007669"/>
    <property type="project" value="UniProtKB-KW"/>
</dbReference>
<dbReference type="InterPro" id="IPR017441">
    <property type="entry name" value="Protein_kinase_ATP_BS"/>
</dbReference>
<keyword evidence="7" id="KW-1133">Transmembrane helix</keyword>
<keyword evidence="7" id="KW-0472">Membrane</keyword>
<feature type="compositionally biased region" description="Low complexity" evidence="6">
    <location>
        <begin position="339"/>
        <end position="350"/>
    </location>
</feature>
<dbReference type="AlphaFoldDB" id="A0A229SHF3"/>
<keyword evidence="4 5" id="KW-0067">ATP-binding</keyword>
<dbReference type="GO" id="GO:0005524">
    <property type="term" value="F:ATP binding"/>
    <property type="evidence" value="ECO:0007669"/>
    <property type="project" value="UniProtKB-UniRule"/>
</dbReference>
<dbReference type="RefSeq" id="WP_093932439.1">
    <property type="nucleotide sequence ID" value="NZ_NMQT01000015.1"/>
</dbReference>
<dbReference type="CDD" id="cd14014">
    <property type="entry name" value="STKc_PknB_like"/>
    <property type="match status" value="1"/>
</dbReference>
<dbReference type="EMBL" id="NMQT01000015">
    <property type="protein sequence ID" value="OXM58151.1"/>
    <property type="molecule type" value="Genomic_DNA"/>
</dbReference>
<proteinExistence type="predicted"/>
<keyword evidence="2 5" id="KW-0547">Nucleotide-binding</keyword>
<organism evidence="9 10">
    <name type="scientific">Amycolatopsis thailandensis</name>
    <dbReference type="NCBI Taxonomy" id="589330"/>
    <lineage>
        <taxon>Bacteria</taxon>
        <taxon>Bacillati</taxon>
        <taxon>Actinomycetota</taxon>
        <taxon>Actinomycetes</taxon>
        <taxon>Pseudonocardiales</taxon>
        <taxon>Pseudonocardiaceae</taxon>
        <taxon>Amycolatopsis</taxon>
    </lineage>
</organism>
<sequence length="629" mass="66927">MKPLNPGEPRQVGRYRLVASLGEGGMGRVLLGVSQDGRLVALKQVHPGFAHDEGFRSRFRREVQTSRMVSGAYTAAVMDADADAATPWLASVFVAGPSLKEAVDASGPLPLDSLRFLAVGLASALMEIHRAGLIHRDLKPSNVILTDDGPRVIDFGIARAAEGETDITHTGSIIGSPGFMSPEQANGYPITPASDVFSLGALLVMAATGRSPFAGASTPQTLYNVVHSHPDLRMVHPGVRRLAEPCLAKDPAARPTPAQILDFLGPVTPSATPWPPAVHASIAGQKAEVNTALSLPAVMPRPRKRRAPLLIAGAATAVVAIAVTTAVIVTDRDDSAAKAQPAPESAERPSAPAPFSPEQIGRVDPCKLLKSNSLPNSGPVKEPQAKNRLYHCSHSIGETTDKSRSHSIEIDLAVNLFMYKDDERVKLLGTEVLKRLDGKSCKLIAVNESMPGFGIATTASRDSGDSCETPLEALGVILEQIRSGSAPLRPASPDSASTVDFCKTVPVTGVTSIAQEPVEIFGDNFQECGWIGKKNSFYLKLNRGVGEDYRASGQKPIEIAGKPAYEASRNGPKVMDDCTITWTHRKIDEFATEELEARVVPQEEVADPGPMCRTAEEFAELVAAKLPKP</sequence>
<dbReference type="PANTHER" id="PTHR43289">
    <property type="entry name" value="MITOGEN-ACTIVATED PROTEIN KINASE KINASE KINASE 20-RELATED"/>
    <property type="match status" value="1"/>
</dbReference>
<dbReference type="InterPro" id="IPR000719">
    <property type="entry name" value="Prot_kinase_dom"/>
</dbReference>